<dbReference type="GO" id="GO:0016811">
    <property type="term" value="F:hydrolase activity, acting on carbon-nitrogen (but not peptide) bonds, in linear amides"/>
    <property type="evidence" value="ECO:0007669"/>
    <property type="project" value="InterPro"/>
</dbReference>
<feature type="domain" description="Amidohydrolase 3" evidence="1">
    <location>
        <begin position="52"/>
        <end position="253"/>
    </location>
</feature>
<dbReference type="GO" id="GO:0016812">
    <property type="term" value="F:hydrolase activity, acting on carbon-nitrogen (but not peptide) bonds, in cyclic amides"/>
    <property type="evidence" value="ECO:0007669"/>
    <property type="project" value="TreeGrafter"/>
</dbReference>
<dbReference type="SUPFAM" id="SSF51338">
    <property type="entry name" value="Composite domain of metallo-dependent hydrolases"/>
    <property type="match status" value="1"/>
</dbReference>
<dbReference type="PANTHER" id="PTHR11647:SF1">
    <property type="entry name" value="COLLAPSIN RESPONSE MEDIATOR PROTEIN"/>
    <property type="match status" value="1"/>
</dbReference>
<dbReference type="InterPro" id="IPR023100">
    <property type="entry name" value="D-aminoacylase_insert_dom_sf"/>
</dbReference>
<dbReference type="PANTHER" id="PTHR11647">
    <property type="entry name" value="HYDRANTOINASE/DIHYDROPYRIMIDINASE FAMILY MEMBER"/>
    <property type="match status" value="1"/>
</dbReference>
<evidence type="ECO:0000313" key="2">
    <source>
        <dbReference type="EMBL" id="RKQ73315.1"/>
    </source>
</evidence>
<name>A0A420WQY1_9PROT</name>
<dbReference type="Gene3D" id="2.30.40.10">
    <property type="entry name" value="Urease, subunit C, domain 1"/>
    <property type="match status" value="1"/>
</dbReference>
<dbReference type="GO" id="GO:0005829">
    <property type="term" value="C:cytosol"/>
    <property type="evidence" value="ECO:0007669"/>
    <property type="project" value="TreeGrafter"/>
</dbReference>
<comment type="caution">
    <text evidence="2">The sequence shown here is derived from an EMBL/GenBank/DDBJ whole genome shotgun (WGS) entry which is preliminary data.</text>
</comment>
<dbReference type="CDD" id="cd01297">
    <property type="entry name" value="D-aminoacylase"/>
    <property type="match status" value="1"/>
</dbReference>
<proteinExistence type="predicted"/>
<dbReference type="InterPro" id="IPR032466">
    <property type="entry name" value="Metal_Hydrolase"/>
</dbReference>
<dbReference type="Pfam" id="PF07969">
    <property type="entry name" value="Amidohydro_3"/>
    <property type="match status" value="2"/>
</dbReference>
<feature type="domain" description="Amidohydrolase 3" evidence="1">
    <location>
        <begin position="353"/>
        <end position="465"/>
    </location>
</feature>
<dbReference type="InterPro" id="IPR050378">
    <property type="entry name" value="Metallo-dep_Hydrolases_sf"/>
</dbReference>
<dbReference type="Proteomes" id="UP000277424">
    <property type="component" value="Unassembled WGS sequence"/>
</dbReference>
<sequence length="492" mass="52547">MSAPVDGKADIIIRNARLIDGTGGASYTGDIAIRDDRIVALGALGGMSGGTEIDAQGKAVAPGFIDVHTHDDRAVLVNPTMKNKVSQGVTTVVTGNCGVSLAPLKIDRRPPAPLDLICDTPEGFYGDFASYLKALDDAPAAVNVLAQVGHSSLRVGAVADLNRAASSSEVKEMRKKLEESLEAGAIGFSTGLFYPPSQAAPTEEVIELGKALHDHAGLHTTHMRDEANHITDSLEETFRIGREADIPVVISHHKCSGADNHGRSAETLPLIDAAMKKQRVGLDVYPYIASSTMLNPQRMMGASRVLVTWSVPHPEHAGRDLDDIAKDMGLPPLEAAEKLLPAGAVYFSMAEEDVQRIMQYPHSMIGSDGLPHDTKPHPRLWGTFPRVLGHYSREVGLFPLEEAVRKMTGLSALQFGLKDRGTLKVGNYADIVMFDPATVIDTASFADPMQPATGIELVIVNGRPVWRDGAVTGTRPGRAIRRQQLGAFGGAA</sequence>
<evidence type="ECO:0000259" key="1">
    <source>
        <dbReference type="Pfam" id="PF07969"/>
    </source>
</evidence>
<gene>
    <name evidence="2" type="ORF">BCL74_1101</name>
</gene>
<dbReference type="InterPro" id="IPR013108">
    <property type="entry name" value="Amidohydro_3"/>
</dbReference>
<dbReference type="OrthoDB" id="9766983at2"/>
<evidence type="ECO:0000313" key="3">
    <source>
        <dbReference type="Proteomes" id="UP000277424"/>
    </source>
</evidence>
<dbReference type="SUPFAM" id="SSF51556">
    <property type="entry name" value="Metallo-dependent hydrolases"/>
    <property type="match status" value="1"/>
</dbReference>
<dbReference type="RefSeq" id="WP_121218124.1">
    <property type="nucleotide sequence ID" value="NZ_RBIG01000001.1"/>
</dbReference>
<dbReference type="Gene3D" id="3.30.1490.130">
    <property type="entry name" value="D-aminoacylase. Domain 3"/>
    <property type="match status" value="1"/>
</dbReference>
<organism evidence="2 3">
    <name type="scientific">Oceanibaculum indicum</name>
    <dbReference type="NCBI Taxonomy" id="526216"/>
    <lineage>
        <taxon>Bacteria</taxon>
        <taxon>Pseudomonadati</taxon>
        <taxon>Pseudomonadota</taxon>
        <taxon>Alphaproteobacteria</taxon>
        <taxon>Rhodospirillales</taxon>
        <taxon>Oceanibaculaceae</taxon>
        <taxon>Oceanibaculum</taxon>
    </lineage>
</organism>
<dbReference type="InterPro" id="IPR011059">
    <property type="entry name" value="Metal-dep_hydrolase_composite"/>
</dbReference>
<dbReference type="AlphaFoldDB" id="A0A420WQY1"/>
<accession>A0A420WQY1</accession>
<dbReference type="Gene3D" id="3.20.20.140">
    <property type="entry name" value="Metal-dependent hydrolases"/>
    <property type="match status" value="1"/>
</dbReference>
<reference evidence="2 3" key="1">
    <citation type="submission" date="2018-10" db="EMBL/GenBank/DDBJ databases">
        <title>Comparative analysis of microorganisms from saline springs in Andes Mountain Range, Colombia.</title>
        <authorList>
            <person name="Rubin E."/>
        </authorList>
    </citation>
    <scope>NUCLEOTIDE SEQUENCE [LARGE SCALE GENOMIC DNA]</scope>
    <source>
        <strain evidence="2 3">USBA 36</strain>
    </source>
</reference>
<dbReference type="EMBL" id="RBIG01000001">
    <property type="protein sequence ID" value="RKQ73315.1"/>
    <property type="molecule type" value="Genomic_DNA"/>
</dbReference>
<protein>
    <submittedName>
        <fullName evidence="2">N-acyl-D-amino-acid deacylase</fullName>
    </submittedName>
</protein>